<dbReference type="AlphaFoldDB" id="A0A1F4UXS9"/>
<dbReference type="SUPFAM" id="SSF55811">
    <property type="entry name" value="Nudix"/>
    <property type="match status" value="1"/>
</dbReference>
<name>A0A1F4UXS9_UNCKA</name>
<feature type="domain" description="Nudix hydrolase" evidence="1">
    <location>
        <begin position="2"/>
        <end position="138"/>
    </location>
</feature>
<dbReference type="EMBL" id="MEUT01000046">
    <property type="protein sequence ID" value="OGC49650.1"/>
    <property type="molecule type" value="Genomic_DNA"/>
</dbReference>
<proteinExistence type="predicted"/>
<dbReference type="InterPro" id="IPR000086">
    <property type="entry name" value="NUDIX_hydrolase_dom"/>
</dbReference>
<evidence type="ECO:0000313" key="2">
    <source>
        <dbReference type="EMBL" id="OGC49650.1"/>
    </source>
</evidence>
<organism evidence="2 3">
    <name type="scientific">candidate division WWE3 bacterium RBG_16_37_10</name>
    <dbReference type="NCBI Taxonomy" id="1802610"/>
    <lineage>
        <taxon>Bacteria</taxon>
        <taxon>Katanobacteria</taxon>
    </lineage>
</organism>
<reference evidence="2 3" key="1">
    <citation type="journal article" date="2016" name="Nat. Commun.">
        <title>Thousands of microbial genomes shed light on interconnected biogeochemical processes in an aquifer system.</title>
        <authorList>
            <person name="Anantharaman K."/>
            <person name="Brown C.T."/>
            <person name="Hug L.A."/>
            <person name="Sharon I."/>
            <person name="Castelle C.J."/>
            <person name="Probst A.J."/>
            <person name="Thomas B.C."/>
            <person name="Singh A."/>
            <person name="Wilkins M.J."/>
            <person name="Karaoz U."/>
            <person name="Brodie E.L."/>
            <person name="Williams K.H."/>
            <person name="Hubbard S.S."/>
            <person name="Banfield J.F."/>
        </authorList>
    </citation>
    <scope>NUCLEOTIDE SEQUENCE [LARGE SCALE GENOMIC DNA]</scope>
</reference>
<evidence type="ECO:0000313" key="3">
    <source>
        <dbReference type="Proteomes" id="UP000177371"/>
    </source>
</evidence>
<dbReference type="Proteomes" id="UP000177371">
    <property type="component" value="Unassembled WGS sequence"/>
</dbReference>
<dbReference type="InterPro" id="IPR015797">
    <property type="entry name" value="NUDIX_hydrolase-like_dom_sf"/>
</dbReference>
<dbReference type="Gene3D" id="3.90.79.10">
    <property type="entry name" value="Nucleoside Triphosphate Pyrophosphohydrolase"/>
    <property type="match status" value="1"/>
</dbReference>
<accession>A0A1F4UXS9</accession>
<dbReference type="STRING" id="1802610.A2W32_04915"/>
<sequence length="160" mass="18538">MKLKVYTALFILDQKNNILGLKRSQDSVFEPNKVTGIGGEVEKNELVDIEHTLRRELEEETHISFSGLKEIKLRGTKHTVNQSNETEHLIYYYTAKVNAKEVINLYCNEGTLAWFNLNEFGKQDLIHGLDKVYKYIFDFSVNRFSSVYDKVDDQAVIKIS</sequence>
<gene>
    <name evidence="2" type="ORF">A2W32_04915</name>
</gene>
<dbReference type="PROSITE" id="PS51462">
    <property type="entry name" value="NUDIX"/>
    <property type="match status" value="1"/>
</dbReference>
<dbReference type="Pfam" id="PF00293">
    <property type="entry name" value="NUDIX"/>
    <property type="match status" value="1"/>
</dbReference>
<comment type="caution">
    <text evidence="2">The sequence shown here is derived from an EMBL/GenBank/DDBJ whole genome shotgun (WGS) entry which is preliminary data.</text>
</comment>
<evidence type="ECO:0000259" key="1">
    <source>
        <dbReference type="PROSITE" id="PS51462"/>
    </source>
</evidence>
<protein>
    <recommendedName>
        <fullName evidence="1">Nudix hydrolase domain-containing protein</fullName>
    </recommendedName>
</protein>